<accession>A0A8D8LSE5</accession>
<evidence type="ECO:0000256" key="2">
    <source>
        <dbReference type="SAM" id="MobiDB-lite"/>
    </source>
</evidence>
<feature type="domain" description="PEHE" evidence="3">
    <location>
        <begin position="722"/>
        <end position="900"/>
    </location>
</feature>
<evidence type="ECO:0000259" key="3">
    <source>
        <dbReference type="SMART" id="SM01300"/>
    </source>
</evidence>
<dbReference type="EMBL" id="HBUF01034022">
    <property type="protein sequence ID" value="CAG6615830.1"/>
    <property type="molecule type" value="Transcribed_RNA"/>
</dbReference>
<feature type="compositionally biased region" description="Basic and acidic residues" evidence="2">
    <location>
        <begin position="932"/>
        <end position="941"/>
    </location>
</feature>
<dbReference type="GO" id="GO:0044545">
    <property type="term" value="C:NSL complex"/>
    <property type="evidence" value="ECO:0007669"/>
    <property type="project" value="TreeGrafter"/>
</dbReference>
<feature type="region of interest" description="Disordered" evidence="2">
    <location>
        <begin position="924"/>
        <end position="1009"/>
    </location>
</feature>
<evidence type="ECO:0000313" key="4">
    <source>
        <dbReference type="EMBL" id="CAG6615830.1"/>
    </source>
</evidence>
<feature type="coiled-coil region" evidence="1">
    <location>
        <begin position="194"/>
        <end position="221"/>
    </location>
</feature>
<organism evidence="4">
    <name type="scientific">Cacopsylla melanoneura</name>
    <dbReference type="NCBI Taxonomy" id="428564"/>
    <lineage>
        <taxon>Eukaryota</taxon>
        <taxon>Metazoa</taxon>
        <taxon>Ecdysozoa</taxon>
        <taxon>Arthropoda</taxon>
        <taxon>Hexapoda</taxon>
        <taxon>Insecta</taxon>
        <taxon>Pterygota</taxon>
        <taxon>Neoptera</taxon>
        <taxon>Paraneoptera</taxon>
        <taxon>Hemiptera</taxon>
        <taxon>Sternorrhyncha</taxon>
        <taxon>Psylloidea</taxon>
        <taxon>Psyllidae</taxon>
        <taxon>Psyllinae</taxon>
        <taxon>Cacopsylla</taxon>
    </lineage>
</organism>
<evidence type="ECO:0000256" key="1">
    <source>
        <dbReference type="SAM" id="Coils"/>
    </source>
</evidence>
<proteinExistence type="predicted"/>
<feature type="compositionally biased region" description="Acidic residues" evidence="2">
    <location>
        <begin position="645"/>
        <end position="665"/>
    </location>
</feature>
<feature type="compositionally biased region" description="Polar residues" evidence="2">
    <location>
        <begin position="831"/>
        <end position="844"/>
    </location>
</feature>
<dbReference type="AlphaFoldDB" id="A0A8D8LSE5"/>
<sequence>MGPRAASMRHFNVDMAPALTESSQSHEFVLPTKHKSLLTLHFSPSVLSKPMDDFTSPQPAVVIKEKFNGLTFSTFKFTHVEKSKAVEENVPNGTMNGNGNGFKDNITMGHTDEHKVENDMDQLLKNVPNSVLMDVIKEVIQPETSTESSLPNSQNSEEKFEQALFDNVDVNNICDEGAPSILVDNSNKSSIVAENSLQTRIESLQHKKELAEKRLNSLLERACRIHTRLIGTHASSEINLVLECISQSYLDGFEDPSVGVLVKQLENNILQKQTVFTSTNSYFGSADLDKNDLTKTPSLVKLNPEYQKALEEVPGHLQTQLKAVQSFVDSDATASSSENESCDEMQNFSNSHQLELPIHKRAAWRWNKERTRIGGKWSWLFTQIGDVETKLRDYQHAANKLRSSASSRGSSLNGLHNVLPSIETVPSESDDDVCSSCARTRGYNASAHRKRKVYRTRDFARTHPKLHVPAPVRCGCTPPRPVCALCVGRPDPTKPRSGLCLEGKRSRVGLVDAAYHSHSSFDTDVSRRVHLEAVMCTPWWQTRPQPFSQKQRNKLIPAASTPDKLLTAAPLLKKHTNSLPVPHCSDLSKAKRKYKKRRKTTSIGGISVEGKSGKIGTGADAMALRPLRPKRSTSSNQHWNHLLLDDEGEEDDQMDEDSGDEYDEEMRERERSPGPVPSPSPSNTGKEFRTRRRESSYDIDNIVIPYSVAATTRVEVLQYKEIPTPKWRFVEENSPRKNGDLLTPTVKCLAPPILAHPSPEVPILPSSDEDEDMEDVLDDEADLELEDISDETLMRRHEKYELQERKKFRSYVLPGFTTSRRAHKRTDSRAESSGANTPDVQSPRHQPDTSTSPLPSPPTGGFMSDFQVVVAEPRRRSMALRTLTVSESSSREERCASPESIGEVSPYSPLQFPLSDEQYARLLKDMPPGHPTMEDKNHCYEDQQTLPPPPPTMTIPSTEVQMPESPIPIPSDSGDSVEDPNDPEWTFVSKKPPPSERYTQHRRDKYYEY</sequence>
<feature type="region of interest" description="Disordered" evidence="2">
    <location>
        <begin position="819"/>
        <end position="868"/>
    </location>
</feature>
<dbReference type="PANTHER" id="PTHR22443:SF18">
    <property type="entry name" value="NON-SPECIFIC LETHAL 1, ISOFORM M"/>
    <property type="match status" value="1"/>
</dbReference>
<dbReference type="PANTHER" id="PTHR22443">
    <property type="entry name" value="NON-SPECIFIC LETHAL 1, ISOFORM M"/>
    <property type="match status" value="1"/>
</dbReference>
<protein>
    <submittedName>
        <fullName evidence="4">KAT8 regulatory NSL complex subunit 1</fullName>
    </submittedName>
</protein>
<dbReference type="InterPro" id="IPR029332">
    <property type="entry name" value="PEHE_dom"/>
</dbReference>
<name>A0A8D8LSE5_9HEMI</name>
<feature type="compositionally biased region" description="Basic residues" evidence="2">
    <location>
        <begin position="590"/>
        <end position="600"/>
    </location>
</feature>
<dbReference type="InterPro" id="IPR026180">
    <property type="entry name" value="NSL1"/>
</dbReference>
<keyword evidence="1" id="KW-0175">Coiled coil</keyword>
<feature type="region of interest" description="Disordered" evidence="2">
    <location>
        <begin position="881"/>
        <end position="910"/>
    </location>
</feature>
<feature type="region of interest" description="Disordered" evidence="2">
    <location>
        <begin position="580"/>
        <end position="693"/>
    </location>
</feature>
<reference evidence="4" key="1">
    <citation type="submission" date="2021-05" db="EMBL/GenBank/DDBJ databases">
        <authorList>
            <person name="Alioto T."/>
            <person name="Alioto T."/>
            <person name="Gomez Garrido J."/>
        </authorList>
    </citation>
    <scope>NUCLEOTIDE SEQUENCE</scope>
</reference>
<feature type="compositionally biased region" description="Basic and acidic residues" evidence="2">
    <location>
        <begin position="998"/>
        <end position="1009"/>
    </location>
</feature>
<dbReference type="SMART" id="SM01300">
    <property type="entry name" value="PEHE"/>
    <property type="match status" value="1"/>
</dbReference>
<dbReference type="GO" id="GO:0035035">
    <property type="term" value="F:histone acetyltransferase binding"/>
    <property type="evidence" value="ECO:0007669"/>
    <property type="project" value="TreeGrafter"/>
</dbReference>